<keyword evidence="9" id="KW-1185">Reference proteome</keyword>
<dbReference type="Pfam" id="PF00230">
    <property type="entry name" value="MIP"/>
    <property type="match status" value="1"/>
</dbReference>
<dbReference type="PANTHER" id="PTHR45724">
    <property type="entry name" value="AQUAPORIN NIP2-1"/>
    <property type="match status" value="1"/>
</dbReference>
<evidence type="ECO:0000256" key="1">
    <source>
        <dbReference type="ARBA" id="ARBA00004141"/>
    </source>
</evidence>
<dbReference type="AlphaFoldDB" id="A0AAU9N1F9"/>
<keyword evidence="5 7" id="KW-0472">Membrane</keyword>
<dbReference type="Proteomes" id="UP001157418">
    <property type="component" value="Unassembled WGS sequence"/>
</dbReference>
<comment type="similarity">
    <text evidence="6">Belongs to the MIP/aquaporin (TC 1.A.8) family.</text>
</comment>
<evidence type="ECO:0000313" key="8">
    <source>
        <dbReference type="EMBL" id="CAH1431882.1"/>
    </source>
</evidence>
<organism evidence="8 9">
    <name type="scientific">Lactuca virosa</name>
    <dbReference type="NCBI Taxonomy" id="75947"/>
    <lineage>
        <taxon>Eukaryota</taxon>
        <taxon>Viridiplantae</taxon>
        <taxon>Streptophyta</taxon>
        <taxon>Embryophyta</taxon>
        <taxon>Tracheophyta</taxon>
        <taxon>Spermatophyta</taxon>
        <taxon>Magnoliopsida</taxon>
        <taxon>eudicotyledons</taxon>
        <taxon>Gunneridae</taxon>
        <taxon>Pentapetalae</taxon>
        <taxon>asterids</taxon>
        <taxon>campanulids</taxon>
        <taxon>Asterales</taxon>
        <taxon>Asteraceae</taxon>
        <taxon>Cichorioideae</taxon>
        <taxon>Cichorieae</taxon>
        <taxon>Lactucinae</taxon>
        <taxon>Lactuca</taxon>
    </lineage>
</organism>
<feature type="transmembrane region" description="Helical" evidence="7">
    <location>
        <begin position="92"/>
        <end position="108"/>
    </location>
</feature>
<feature type="transmembrane region" description="Helical" evidence="7">
    <location>
        <begin position="155"/>
        <end position="175"/>
    </location>
</feature>
<comment type="caution">
    <text evidence="8">The sequence shown here is derived from an EMBL/GenBank/DDBJ whole genome shotgun (WGS) entry which is preliminary data.</text>
</comment>
<evidence type="ECO:0000256" key="5">
    <source>
        <dbReference type="ARBA" id="ARBA00023136"/>
    </source>
</evidence>
<evidence type="ECO:0008006" key="10">
    <source>
        <dbReference type="Google" id="ProtNLM"/>
    </source>
</evidence>
<accession>A0AAU9N1F9</accession>
<dbReference type="PROSITE" id="PS00221">
    <property type="entry name" value="MIP"/>
    <property type="match status" value="1"/>
</dbReference>
<keyword evidence="4 7" id="KW-1133">Transmembrane helix</keyword>
<sequence>MALPSDNESNISAVEKGNFVLSSDLTVSSNPVVDLAQRLLSEFIGTYFLIFAGCGSVAVNQLYGGAVSFPGISVTWGLIVMVMIYSVGHVSAHFNPAVTITLALLGLFPFKEVFFYIISQTLGSIFASGTLALILDVTPKAFFGTTPSGSTMQSFFVEIIITAILMFVISGATIDRRANTKIGGIVVGMTITLNVFVAGQISGASMNPARSLGPAIVLHNYKGMETLPITTTSRWLMAVGGKGNGTTSSLVEQAMAAASCTHDDGWRAAAAYIGGEEVKAAIDRGCAGSRFVVDFGS</sequence>
<dbReference type="EMBL" id="CAKMRJ010003334">
    <property type="protein sequence ID" value="CAH1431882.1"/>
    <property type="molecule type" value="Genomic_DNA"/>
</dbReference>
<dbReference type="PRINTS" id="PR00783">
    <property type="entry name" value="MINTRINSICP"/>
</dbReference>
<proteinExistence type="inferred from homology"/>
<keyword evidence="2 6" id="KW-0813">Transport</keyword>
<dbReference type="InterPro" id="IPR022357">
    <property type="entry name" value="MIP_CS"/>
</dbReference>
<feature type="transmembrane region" description="Helical" evidence="7">
    <location>
        <begin position="39"/>
        <end position="59"/>
    </location>
</feature>
<dbReference type="PANTHER" id="PTHR45724:SF6">
    <property type="entry name" value="AQUAPORIN NIP-TYPE"/>
    <property type="match status" value="1"/>
</dbReference>
<dbReference type="GO" id="GO:0015267">
    <property type="term" value="F:channel activity"/>
    <property type="evidence" value="ECO:0007669"/>
    <property type="project" value="InterPro"/>
</dbReference>
<dbReference type="GO" id="GO:0016020">
    <property type="term" value="C:membrane"/>
    <property type="evidence" value="ECO:0007669"/>
    <property type="project" value="UniProtKB-SubCell"/>
</dbReference>
<feature type="transmembrane region" description="Helical" evidence="7">
    <location>
        <begin position="182"/>
        <end position="201"/>
    </location>
</feature>
<reference evidence="8 9" key="1">
    <citation type="submission" date="2022-01" db="EMBL/GenBank/DDBJ databases">
        <authorList>
            <person name="Xiong W."/>
            <person name="Schranz E."/>
        </authorList>
    </citation>
    <scope>NUCLEOTIDE SEQUENCE [LARGE SCALE GENOMIC DNA]</scope>
</reference>
<evidence type="ECO:0000256" key="4">
    <source>
        <dbReference type="ARBA" id="ARBA00022989"/>
    </source>
</evidence>
<evidence type="ECO:0000256" key="2">
    <source>
        <dbReference type="ARBA" id="ARBA00022448"/>
    </source>
</evidence>
<dbReference type="SUPFAM" id="SSF81338">
    <property type="entry name" value="Aquaporin-like"/>
    <property type="match status" value="1"/>
</dbReference>
<protein>
    <recommendedName>
        <fullName evidence="10">Aquaporin</fullName>
    </recommendedName>
</protein>
<feature type="transmembrane region" description="Helical" evidence="7">
    <location>
        <begin position="66"/>
        <end position="86"/>
    </location>
</feature>
<feature type="transmembrane region" description="Helical" evidence="7">
    <location>
        <begin position="113"/>
        <end position="135"/>
    </location>
</feature>
<keyword evidence="3 6" id="KW-0812">Transmembrane</keyword>
<dbReference type="InterPro" id="IPR034294">
    <property type="entry name" value="Aquaporin_transptr"/>
</dbReference>
<evidence type="ECO:0000256" key="6">
    <source>
        <dbReference type="RuleBase" id="RU000477"/>
    </source>
</evidence>
<dbReference type="InterPro" id="IPR000425">
    <property type="entry name" value="MIP"/>
</dbReference>
<evidence type="ECO:0000313" key="9">
    <source>
        <dbReference type="Proteomes" id="UP001157418"/>
    </source>
</evidence>
<evidence type="ECO:0000256" key="7">
    <source>
        <dbReference type="SAM" id="Phobius"/>
    </source>
</evidence>
<gene>
    <name evidence="8" type="ORF">LVIROSA_LOCUS18578</name>
</gene>
<name>A0AAU9N1F9_9ASTR</name>
<dbReference type="Gene3D" id="1.20.1080.10">
    <property type="entry name" value="Glycerol uptake facilitator protein"/>
    <property type="match status" value="1"/>
</dbReference>
<comment type="subcellular location">
    <subcellularLocation>
        <location evidence="1">Membrane</location>
        <topology evidence="1">Multi-pass membrane protein</topology>
    </subcellularLocation>
</comment>
<dbReference type="InterPro" id="IPR023271">
    <property type="entry name" value="Aquaporin-like"/>
</dbReference>
<evidence type="ECO:0000256" key="3">
    <source>
        <dbReference type="ARBA" id="ARBA00022692"/>
    </source>
</evidence>